<evidence type="ECO:0000313" key="1">
    <source>
        <dbReference type="EMBL" id="GJJ12970.1"/>
    </source>
</evidence>
<accession>A0AAV5AM14</accession>
<organism evidence="1 2">
    <name type="scientific">Clathrus columnatus</name>
    <dbReference type="NCBI Taxonomy" id="1419009"/>
    <lineage>
        <taxon>Eukaryota</taxon>
        <taxon>Fungi</taxon>
        <taxon>Dikarya</taxon>
        <taxon>Basidiomycota</taxon>
        <taxon>Agaricomycotina</taxon>
        <taxon>Agaricomycetes</taxon>
        <taxon>Phallomycetidae</taxon>
        <taxon>Phallales</taxon>
        <taxon>Clathraceae</taxon>
        <taxon>Clathrus</taxon>
    </lineage>
</organism>
<comment type="caution">
    <text evidence="1">The sequence shown here is derived from an EMBL/GenBank/DDBJ whole genome shotgun (WGS) entry which is preliminary data.</text>
</comment>
<dbReference type="AlphaFoldDB" id="A0AAV5AM14"/>
<proteinExistence type="predicted"/>
<keyword evidence="2" id="KW-1185">Reference proteome</keyword>
<reference evidence="1" key="1">
    <citation type="submission" date="2021-10" db="EMBL/GenBank/DDBJ databases">
        <title>De novo Genome Assembly of Clathrus columnatus (Basidiomycota, Fungi) Using Illumina and Nanopore Sequence Data.</title>
        <authorList>
            <person name="Ogiso-Tanaka E."/>
            <person name="Itagaki H."/>
            <person name="Hosoya T."/>
            <person name="Hosaka K."/>
        </authorList>
    </citation>
    <scope>NUCLEOTIDE SEQUENCE</scope>
    <source>
        <strain evidence="1">MO-923</strain>
    </source>
</reference>
<dbReference type="EMBL" id="BPWL01000008">
    <property type="protein sequence ID" value="GJJ12970.1"/>
    <property type="molecule type" value="Genomic_DNA"/>
</dbReference>
<dbReference type="GO" id="GO:0005739">
    <property type="term" value="C:mitochondrion"/>
    <property type="evidence" value="ECO:0007669"/>
    <property type="project" value="TreeGrafter"/>
</dbReference>
<evidence type="ECO:0000313" key="2">
    <source>
        <dbReference type="Proteomes" id="UP001050691"/>
    </source>
</evidence>
<name>A0AAV5AM14_9AGAM</name>
<protein>
    <submittedName>
        <fullName evidence="1">Uncharacterized protein</fullName>
    </submittedName>
</protein>
<gene>
    <name evidence="1" type="ORF">Clacol_007217</name>
</gene>
<dbReference type="InterPro" id="IPR051035">
    <property type="entry name" value="Mito_inheritance_9"/>
</dbReference>
<dbReference type="PANTHER" id="PTHR36091:SF1">
    <property type="entry name" value="ALTERED INHERITANCE OF MITOCHONDRIA PROTEIN 9, MITOCHONDRIAL"/>
    <property type="match status" value="1"/>
</dbReference>
<dbReference type="PANTHER" id="PTHR36091">
    <property type="entry name" value="ALTERED INHERITANCE OF MITOCHONDRIA PROTEIN 9, MITOCHONDRIAL"/>
    <property type="match status" value="1"/>
</dbReference>
<sequence>MEKPDGEPVEKIWEKVDRVDLVHKLAKLHRPLINLHFNCYGSLYYKGDVNPPYKSTTDFLEQNSQGVDISPFCMGPISQQNFWEEERALVTERRGPYTSALDYMCDVALREQYWIYRHAKPSLTDDFLCGIPTQGKQDDHIEILERYKSLLQYLVPKERLYLHGHLWHPHLSTSNLFVVPSKVTQDGKIQVNITSCINWQGAWVGPAFLQLTVPTLFRIPCAQEALTLPTHFETLDADTCREAKLLYEEAVLHNLFETTALHNIVQLPSLAELRELEYLAQLTWKTGLLPFRETLINVWKQWAENKCPIDFTPVECREHDAAYTSWVENQERASVLSQEFSVGPSGYIAGDQAHFDNVKMRLEKRRREWEAGAKNPEHKRVLELLWPYRDTLSDNPRTHLEVNPEVLRSLHSAAEENESIAKEPQASETAVH</sequence>
<dbReference type="Proteomes" id="UP001050691">
    <property type="component" value="Unassembled WGS sequence"/>
</dbReference>